<proteinExistence type="predicted"/>
<dbReference type="Proteomes" id="UP000505377">
    <property type="component" value="Chromosome"/>
</dbReference>
<dbReference type="AlphaFoldDB" id="A0A6M6JPV6"/>
<dbReference type="RefSeq" id="WP_172163823.1">
    <property type="nucleotide sequence ID" value="NZ_CP053564.1"/>
</dbReference>
<accession>A0A6M6JPV6</accession>
<protein>
    <recommendedName>
        <fullName evidence="3">DUF4192 family protein</fullName>
    </recommendedName>
</protein>
<evidence type="ECO:0000313" key="2">
    <source>
        <dbReference type="Proteomes" id="UP000505377"/>
    </source>
</evidence>
<evidence type="ECO:0000313" key="1">
    <source>
        <dbReference type="EMBL" id="QJY49007.1"/>
    </source>
</evidence>
<evidence type="ECO:0008006" key="3">
    <source>
        <dbReference type="Google" id="ProtNLM"/>
    </source>
</evidence>
<dbReference type="EMBL" id="CP053564">
    <property type="protein sequence ID" value="QJY49007.1"/>
    <property type="molecule type" value="Genomic_DNA"/>
</dbReference>
<reference evidence="1 2" key="1">
    <citation type="submission" date="2020-05" db="EMBL/GenBank/DDBJ databases">
        <authorList>
            <person name="Mo P."/>
        </authorList>
    </citation>
    <scope>NUCLEOTIDE SEQUENCE [LARGE SCALE GENOMIC DNA]</scope>
    <source>
        <strain evidence="1 2">Gen01</strain>
    </source>
</reference>
<sequence>MDRTCSDQLIRRFIGGDAVATGVLAERSGTSDDPAVLVAAALVVPAWPQLLERAAACAVRGRDRQVVAVAAAHLRGDADRALLLARDHLADHPDSLLVAHIAAACTDSRETRNHPWTPDAPPR</sequence>
<dbReference type="KEGG" id="pbro:HOP40_27185"/>
<keyword evidence="2" id="KW-1185">Reference proteome</keyword>
<gene>
    <name evidence="1" type="ORF">HOP40_27185</name>
</gene>
<organism evidence="1 2">
    <name type="scientific">Pseudonocardia broussonetiae</name>
    <dbReference type="NCBI Taxonomy" id="2736640"/>
    <lineage>
        <taxon>Bacteria</taxon>
        <taxon>Bacillati</taxon>
        <taxon>Actinomycetota</taxon>
        <taxon>Actinomycetes</taxon>
        <taxon>Pseudonocardiales</taxon>
        <taxon>Pseudonocardiaceae</taxon>
        <taxon>Pseudonocardia</taxon>
    </lineage>
</organism>
<name>A0A6M6JPV6_9PSEU</name>